<dbReference type="RefSeq" id="WP_162656347.1">
    <property type="nucleotide sequence ID" value="NZ_LR593887.1"/>
</dbReference>
<dbReference type="PROSITE" id="PS51186">
    <property type="entry name" value="GNAT"/>
    <property type="match status" value="1"/>
</dbReference>
<evidence type="ECO:0000313" key="3">
    <source>
        <dbReference type="Proteomes" id="UP000464378"/>
    </source>
</evidence>
<dbReference type="InParanoid" id="A0A6C2YJ42"/>
<accession>A0A6C2YJ42</accession>
<dbReference type="EMBL" id="LR586016">
    <property type="protein sequence ID" value="VIP01105.1"/>
    <property type="molecule type" value="Genomic_DNA"/>
</dbReference>
<dbReference type="Gene3D" id="3.40.630.30">
    <property type="match status" value="1"/>
</dbReference>
<dbReference type="AlphaFoldDB" id="A0A6C2YJ42"/>
<evidence type="ECO:0000259" key="1">
    <source>
        <dbReference type="PROSITE" id="PS51186"/>
    </source>
</evidence>
<organism evidence="2">
    <name type="scientific">Tuwongella immobilis</name>
    <dbReference type="NCBI Taxonomy" id="692036"/>
    <lineage>
        <taxon>Bacteria</taxon>
        <taxon>Pseudomonadati</taxon>
        <taxon>Planctomycetota</taxon>
        <taxon>Planctomycetia</taxon>
        <taxon>Gemmatales</taxon>
        <taxon>Gemmataceae</taxon>
        <taxon>Tuwongella</taxon>
    </lineage>
</organism>
<dbReference type="KEGG" id="tim:GMBLW1_28550"/>
<dbReference type="EMBL" id="LR593887">
    <property type="protein sequence ID" value="VTR97635.1"/>
    <property type="molecule type" value="Genomic_DNA"/>
</dbReference>
<keyword evidence="2" id="KW-0808">Transferase</keyword>
<dbReference type="CDD" id="cd04301">
    <property type="entry name" value="NAT_SF"/>
    <property type="match status" value="1"/>
</dbReference>
<reference evidence="2" key="1">
    <citation type="submission" date="2019-04" db="EMBL/GenBank/DDBJ databases">
        <authorList>
            <consortium name="Science for Life Laboratories"/>
        </authorList>
    </citation>
    <scope>NUCLEOTIDE SEQUENCE</scope>
    <source>
        <strain evidence="2">MBLW1</strain>
    </source>
</reference>
<dbReference type="Proteomes" id="UP000464378">
    <property type="component" value="Chromosome"/>
</dbReference>
<gene>
    <name evidence="2" type="ORF">GMBLW1_28550</name>
</gene>
<dbReference type="InterPro" id="IPR016181">
    <property type="entry name" value="Acyl_CoA_acyltransferase"/>
</dbReference>
<evidence type="ECO:0000313" key="2">
    <source>
        <dbReference type="EMBL" id="VIP01105.1"/>
    </source>
</evidence>
<dbReference type="InterPro" id="IPR000182">
    <property type="entry name" value="GNAT_dom"/>
</dbReference>
<dbReference type="Pfam" id="PF00583">
    <property type="entry name" value="Acetyltransf_1"/>
    <property type="match status" value="1"/>
</dbReference>
<proteinExistence type="predicted"/>
<name>A0A6C2YJ42_9BACT</name>
<keyword evidence="3" id="KW-1185">Reference proteome</keyword>
<dbReference type="SUPFAM" id="SSF55729">
    <property type="entry name" value="Acyl-CoA N-acyltransferases (Nat)"/>
    <property type="match status" value="1"/>
</dbReference>
<feature type="domain" description="N-acetyltransferase" evidence="1">
    <location>
        <begin position="3"/>
        <end position="150"/>
    </location>
</feature>
<protein>
    <recommendedName>
        <fullName evidence="1">N-acetyltransferase domain-containing protein</fullName>
    </recommendedName>
</protein>
<sequence length="150" mass="17293">MSIEYRIMTTADRHWSPNVCSMMAGLYAEDPPSSPAPIDRFPVTIETLLTQPHLGTIVLIWEELPIGYALLIPYWSNEFGGIILMIDELYIEAPHRGRGIGRGFFEWLTVNRRVDHVALMLEVSPRNHAARRLYESLGFTERSNRLLIRR</sequence>
<dbReference type="GO" id="GO:0016747">
    <property type="term" value="F:acyltransferase activity, transferring groups other than amino-acyl groups"/>
    <property type="evidence" value="ECO:0007669"/>
    <property type="project" value="InterPro"/>
</dbReference>